<evidence type="ECO:0000313" key="8">
    <source>
        <dbReference type="EMBL" id="WXA92777.1"/>
    </source>
</evidence>
<dbReference type="InterPro" id="IPR028974">
    <property type="entry name" value="TSP_type-3_rpt"/>
</dbReference>
<dbReference type="SUPFAM" id="SSF103647">
    <property type="entry name" value="TSP type-3 repeat"/>
    <property type="match status" value="1"/>
</dbReference>
<dbReference type="SUPFAM" id="SSF103088">
    <property type="entry name" value="OmpA-like"/>
    <property type="match status" value="1"/>
</dbReference>
<dbReference type="PRINTS" id="PR01021">
    <property type="entry name" value="OMPADOMAIN"/>
</dbReference>
<feature type="compositionally biased region" description="Basic and acidic residues" evidence="6">
    <location>
        <begin position="351"/>
        <end position="375"/>
    </location>
</feature>
<dbReference type="InterPro" id="IPR036737">
    <property type="entry name" value="OmpA-like_sf"/>
</dbReference>
<name>A0ABZ2K223_9BACT</name>
<keyword evidence="9" id="KW-1185">Reference proteome</keyword>
<evidence type="ECO:0000256" key="5">
    <source>
        <dbReference type="PROSITE-ProRule" id="PRU00473"/>
    </source>
</evidence>
<dbReference type="InterPro" id="IPR006664">
    <property type="entry name" value="OMP_bac"/>
</dbReference>
<dbReference type="Pfam" id="PF00691">
    <property type="entry name" value="OmpA"/>
    <property type="match status" value="1"/>
</dbReference>
<feature type="compositionally biased region" description="Basic and acidic residues" evidence="6">
    <location>
        <begin position="564"/>
        <end position="596"/>
    </location>
</feature>
<dbReference type="InterPro" id="IPR006665">
    <property type="entry name" value="OmpA-like"/>
</dbReference>
<evidence type="ECO:0000313" key="9">
    <source>
        <dbReference type="Proteomes" id="UP001379533"/>
    </source>
</evidence>
<evidence type="ECO:0000256" key="3">
    <source>
        <dbReference type="ARBA" id="ARBA00023136"/>
    </source>
</evidence>
<feature type="region of interest" description="Disordered" evidence="6">
    <location>
        <begin position="559"/>
        <end position="596"/>
    </location>
</feature>
<evidence type="ECO:0000256" key="6">
    <source>
        <dbReference type="SAM" id="MobiDB-lite"/>
    </source>
</evidence>
<dbReference type="CDD" id="cd07185">
    <property type="entry name" value="OmpA_C-like"/>
    <property type="match status" value="1"/>
</dbReference>
<dbReference type="InterPro" id="IPR003367">
    <property type="entry name" value="Thrombospondin_3-like_rpt"/>
</dbReference>
<evidence type="ECO:0000256" key="4">
    <source>
        <dbReference type="ARBA" id="ARBA00023237"/>
    </source>
</evidence>
<dbReference type="Pfam" id="PF02412">
    <property type="entry name" value="TSP_3"/>
    <property type="match status" value="2"/>
</dbReference>
<dbReference type="Proteomes" id="UP001379533">
    <property type="component" value="Chromosome"/>
</dbReference>
<dbReference type="EMBL" id="CP089982">
    <property type="protein sequence ID" value="WXA92777.1"/>
    <property type="molecule type" value="Genomic_DNA"/>
</dbReference>
<evidence type="ECO:0000256" key="1">
    <source>
        <dbReference type="ARBA" id="ARBA00004442"/>
    </source>
</evidence>
<dbReference type="Gene3D" id="3.30.1330.60">
    <property type="entry name" value="OmpA-like domain"/>
    <property type="match status" value="1"/>
</dbReference>
<gene>
    <name evidence="8" type="ORF">LZC95_40810</name>
</gene>
<dbReference type="PROSITE" id="PS51123">
    <property type="entry name" value="OMPA_2"/>
    <property type="match status" value="1"/>
</dbReference>
<dbReference type="PANTHER" id="PTHR30329:SF21">
    <property type="entry name" value="LIPOPROTEIN YIAD-RELATED"/>
    <property type="match status" value="1"/>
</dbReference>
<keyword evidence="3 5" id="KW-0472">Membrane</keyword>
<feature type="region of interest" description="Disordered" evidence="6">
    <location>
        <begin position="345"/>
        <end position="466"/>
    </location>
</feature>
<feature type="domain" description="OmpA-like" evidence="7">
    <location>
        <begin position="471"/>
        <end position="589"/>
    </location>
</feature>
<protein>
    <submittedName>
        <fullName evidence="8">OmpA family protein</fullName>
    </submittedName>
</protein>
<feature type="compositionally biased region" description="Acidic residues" evidence="6">
    <location>
        <begin position="424"/>
        <end position="438"/>
    </location>
</feature>
<evidence type="ECO:0000256" key="2">
    <source>
        <dbReference type="ARBA" id="ARBA00022729"/>
    </source>
</evidence>
<feature type="compositionally biased region" description="Basic and acidic residues" evidence="6">
    <location>
        <begin position="402"/>
        <end position="423"/>
    </location>
</feature>
<dbReference type="PRINTS" id="PR01023">
    <property type="entry name" value="NAFLGMOTY"/>
</dbReference>
<sequence length="596" mass="64068">MTQQFSSDGVGPVRRAIARRLGVTLGATALFASAMLSSTRAEAQQATFHLDRLEVPGAPEDGAVLFRPVTQPKPIFFGQLALGYSLRPLHTSNVTNDRNTLSRSSTAVIDNQFTTYATLGFQFLNRFTIAATLPVTLIQDGQNPTYSSSAAGATNVTTGGPSVGDTRIDLRAVVLRTGNEKGALGASFSLFAPSGNNSRFGGDGSTSALVGIQAEYDFNLFVLTANTGVHFRPRNSINNPVNDQGLGIGNEWRWAVGGFVPIKGGKFRIGASVFGQTGISDTSIIGDTVFKKRNTPIEWNVEGRMKFGPKDRWWVGLGGGTLIANGYGAPDLRVMGLIGAYLPISDSDANSPDRKAALHEKWRREAAGDADKDGIPDDIDACPNEPEDHQGADPNDGCPLPPDRDGDGIPDQYDRCPDQPEDKDGIEDGDGCPEDDADKDGVPDVTDACPDVPGKPSPDPKVNGCPQFIKKEGSVVRVLQQVHFAFGSSKILPDSFPMLQEIADLLKSSPAIKKMSIEGHTDNKGGADLNKKLSQSRADSVMKWLTEHGIEQPRLEAHGYGLERPIEDNATEKGRAANRRVEFKITEEEDPNKIKK</sequence>
<accession>A0ABZ2K223</accession>
<comment type="subcellular location">
    <subcellularLocation>
        <location evidence="1">Cell outer membrane</location>
    </subcellularLocation>
</comment>
<proteinExistence type="predicted"/>
<reference evidence="8 9" key="1">
    <citation type="submission" date="2021-12" db="EMBL/GenBank/DDBJ databases">
        <title>Discovery of the Pendulisporaceae a myxobacterial family with distinct sporulation behavior and unique specialized metabolism.</title>
        <authorList>
            <person name="Garcia R."/>
            <person name="Popoff A."/>
            <person name="Bader C.D."/>
            <person name="Loehr J."/>
            <person name="Walesch S."/>
            <person name="Walt C."/>
            <person name="Boldt J."/>
            <person name="Bunk B."/>
            <person name="Haeckl F.J.F.P.J."/>
            <person name="Gunesch A.P."/>
            <person name="Birkelbach J."/>
            <person name="Nuebel U."/>
            <person name="Pietschmann T."/>
            <person name="Bach T."/>
            <person name="Mueller R."/>
        </authorList>
    </citation>
    <scope>NUCLEOTIDE SEQUENCE [LARGE SCALE GENOMIC DNA]</scope>
    <source>
        <strain evidence="8 9">MSr12523</strain>
    </source>
</reference>
<keyword evidence="4" id="KW-0998">Cell outer membrane</keyword>
<evidence type="ECO:0000259" key="7">
    <source>
        <dbReference type="PROSITE" id="PS51123"/>
    </source>
</evidence>
<organism evidence="8 9">
    <name type="scientific">Pendulispora brunnea</name>
    <dbReference type="NCBI Taxonomy" id="2905690"/>
    <lineage>
        <taxon>Bacteria</taxon>
        <taxon>Pseudomonadati</taxon>
        <taxon>Myxococcota</taxon>
        <taxon>Myxococcia</taxon>
        <taxon>Myxococcales</taxon>
        <taxon>Sorangiineae</taxon>
        <taxon>Pendulisporaceae</taxon>
        <taxon>Pendulispora</taxon>
    </lineage>
</organism>
<dbReference type="Gene3D" id="4.10.1080.10">
    <property type="entry name" value="TSP type-3 repeat"/>
    <property type="match status" value="1"/>
</dbReference>
<dbReference type="PANTHER" id="PTHR30329">
    <property type="entry name" value="STATOR ELEMENT OF FLAGELLAR MOTOR COMPLEX"/>
    <property type="match status" value="1"/>
</dbReference>
<dbReference type="RefSeq" id="WP_394843378.1">
    <property type="nucleotide sequence ID" value="NZ_CP089982.1"/>
</dbReference>
<dbReference type="InterPro" id="IPR050330">
    <property type="entry name" value="Bact_OuterMem_StrucFunc"/>
</dbReference>
<keyword evidence="2" id="KW-0732">Signal</keyword>